<dbReference type="InterPro" id="IPR009075">
    <property type="entry name" value="AcylCo_DH/oxidase_C"/>
</dbReference>
<dbReference type="InterPro" id="IPR006091">
    <property type="entry name" value="Acyl-CoA_Oxase/DH_mid-dom"/>
</dbReference>
<name>A0A3G6J0A2_9CORY</name>
<evidence type="ECO:0000256" key="3">
    <source>
        <dbReference type="ARBA" id="ARBA00022630"/>
    </source>
</evidence>
<dbReference type="RefSeq" id="WP_123934083.1">
    <property type="nucleotide sequence ID" value="NZ_CP033897.1"/>
</dbReference>
<evidence type="ECO:0000256" key="10">
    <source>
        <dbReference type="ARBA" id="ARBA00049493"/>
    </source>
</evidence>
<dbReference type="KEGG" id="cgk:CGERO_05790"/>
<dbReference type="Gene3D" id="2.40.110.10">
    <property type="entry name" value="Butyryl-CoA Dehydrogenase, subunit A, domain 2"/>
    <property type="match status" value="1"/>
</dbReference>
<dbReference type="PANTHER" id="PTHR42807">
    <property type="entry name" value="GLUTARYL-COA DEHYDROGENASE, MITOCHONDRIAL"/>
    <property type="match status" value="1"/>
</dbReference>
<evidence type="ECO:0000256" key="2">
    <source>
        <dbReference type="ARBA" id="ARBA00009347"/>
    </source>
</evidence>
<feature type="domain" description="Acyl-CoA dehydrogenase/oxidase C-terminal" evidence="12">
    <location>
        <begin position="242"/>
        <end position="384"/>
    </location>
</feature>
<dbReference type="InterPro" id="IPR036250">
    <property type="entry name" value="AcylCo_DH-like_C"/>
</dbReference>
<evidence type="ECO:0000259" key="14">
    <source>
        <dbReference type="Pfam" id="PF02771"/>
    </source>
</evidence>
<dbReference type="GO" id="GO:0050660">
    <property type="term" value="F:flavin adenine dinucleotide binding"/>
    <property type="evidence" value="ECO:0007669"/>
    <property type="project" value="InterPro"/>
</dbReference>
<keyword evidence="16" id="KW-1185">Reference proteome</keyword>
<organism evidence="15 16">
    <name type="scientific">Corynebacterium gerontici</name>
    <dbReference type="NCBI Taxonomy" id="2079234"/>
    <lineage>
        <taxon>Bacteria</taxon>
        <taxon>Bacillati</taxon>
        <taxon>Actinomycetota</taxon>
        <taxon>Actinomycetes</taxon>
        <taxon>Mycobacteriales</taxon>
        <taxon>Corynebacteriaceae</taxon>
        <taxon>Corynebacterium</taxon>
    </lineage>
</organism>
<comment type="pathway">
    <text evidence="7">Amino-acid metabolism; lysine degradation.</text>
</comment>
<feature type="domain" description="Acyl-CoA oxidase/dehydrogenase middle" evidence="13">
    <location>
        <begin position="135"/>
        <end position="225"/>
    </location>
</feature>
<evidence type="ECO:0000259" key="12">
    <source>
        <dbReference type="Pfam" id="PF00441"/>
    </source>
</evidence>
<reference evidence="15 16" key="1">
    <citation type="submission" date="2018-11" db="EMBL/GenBank/DDBJ databases">
        <authorList>
            <person name="Kleinhagauer T."/>
            <person name="Glaeser S.P."/>
            <person name="Spergser J."/>
            <person name="Ruckert C."/>
            <person name="Kaempfer P."/>
            <person name="Busse H.-J."/>
        </authorList>
    </citation>
    <scope>NUCLEOTIDE SEQUENCE [LARGE SCALE GENOMIC DNA]</scope>
    <source>
        <strain evidence="15 16">W8</strain>
    </source>
</reference>
<evidence type="ECO:0000259" key="13">
    <source>
        <dbReference type="Pfam" id="PF02770"/>
    </source>
</evidence>
<evidence type="ECO:0000256" key="6">
    <source>
        <dbReference type="ARBA" id="ARBA00023002"/>
    </source>
</evidence>
<dbReference type="SUPFAM" id="SSF56645">
    <property type="entry name" value="Acyl-CoA dehydrogenase NM domain-like"/>
    <property type="match status" value="1"/>
</dbReference>
<keyword evidence="3 11" id="KW-0285">Flavoprotein</keyword>
<comment type="similarity">
    <text evidence="2 11">Belongs to the acyl-CoA dehydrogenase family.</text>
</comment>
<dbReference type="EMBL" id="CP033897">
    <property type="protein sequence ID" value="AZA11465.1"/>
    <property type="molecule type" value="Genomic_DNA"/>
</dbReference>
<dbReference type="InterPro" id="IPR009100">
    <property type="entry name" value="AcylCoA_DH/oxidase_NM_dom_sf"/>
</dbReference>
<keyword evidence="4 11" id="KW-0274">FAD</keyword>
<dbReference type="Pfam" id="PF02771">
    <property type="entry name" value="Acyl-CoA_dh_N"/>
    <property type="match status" value="1"/>
</dbReference>
<dbReference type="InterPro" id="IPR013786">
    <property type="entry name" value="AcylCoA_DH/ox_N"/>
</dbReference>
<evidence type="ECO:0000313" key="15">
    <source>
        <dbReference type="EMBL" id="AZA11465.1"/>
    </source>
</evidence>
<evidence type="ECO:0000256" key="4">
    <source>
        <dbReference type="ARBA" id="ARBA00022827"/>
    </source>
</evidence>
<dbReference type="Pfam" id="PF00441">
    <property type="entry name" value="Acyl-CoA_dh_1"/>
    <property type="match status" value="1"/>
</dbReference>
<comment type="pathway">
    <text evidence="8">Amino-acid metabolism; tryptophan metabolism.</text>
</comment>
<dbReference type="SUPFAM" id="SSF47203">
    <property type="entry name" value="Acyl-CoA dehydrogenase C-terminal domain-like"/>
    <property type="match status" value="1"/>
</dbReference>
<evidence type="ECO:0000256" key="11">
    <source>
        <dbReference type="RuleBase" id="RU362125"/>
    </source>
</evidence>
<evidence type="ECO:0000256" key="5">
    <source>
        <dbReference type="ARBA" id="ARBA00022946"/>
    </source>
</evidence>
<gene>
    <name evidence="15" type="primary">mmgC2</name>
    <name evidence="15" type="ORF">CGERO_05790</name>
</gene>
<protein>
    <recommendedName>
        <fullName evidence="9">glutaryl-CoA dehydrogenase (ETF)</fullName>
        <ecNumber evidence="9">1.3.8.6</ecNumber>
    </recommendedName>
</protein>
<dbReference type="PROSITE" id="PS00073">
    <property type="entry name" value="ACYL_COA_DH_2"/>
    <property type="match status" value="1"/>
</dbReference>
<evidence type="ECO:0000256" key="7">
    <source>
        <dbReference type="ARBA" id="ARBA00037899"/>
    </source>
</evidence>
<keyword evidence="5" id="KW-0809">Transit peptide</keyword>
<evidence type="ECO:0000313" key="16">
    <source>
        <dbReference type="Proteomes" id="UP000271587"/>
    </source>
</evidence>
<evidence type="ECO:0000256" key="9">
    <source>
        <dbReference type="ARBA" id="ARBA00039033"/>
    </source>
</evidence>
<keyword evidence="6 11" id="KW-0560">Oxidoreductase</keyword>
<dbReference type="PANTHER" id="PTHR42807:SF1">
    <property type="entry name" value="GLUTARYL-COA DEHYDROGENASE, MITOCHONDRIAL"/>
    <property type="match status" value="1"/>
</dbReference>
<dbReference type="EC" id="1.3.8.6" evidence="9"/>
<proteinExistence type="inferred from homology"/>
<accession>A0A3G6J0A2</accession>
<dbReference type="InterPro" id="IPR006089">
    <property type="entry name" value="Acyl-CoA_DH_CS"/>
</dbReference>
<dbReference type="Gene3D" id="1.20.140.10">
    <property type="entry name" value="Butyryl-CoA Dehydrogenase, subunit A, domain 3"/>
    <property type="match status" value="1"/>
</dbReference>
<dbReference type="Gene3D" id="1.10.540.10">
    <property type="entry name" value="Acyl-CoA dehydrogenase/oxidase, N-terminal domain"/>
    <property type="match status" value="1"/>
</dbReference>
<evidence type="ECO:0000256" key="8">
    <source>
        <dbReference type="ARBA" id="ARBA00037927"/>
    </source>
</evidence>
<dbReference type="InterPro" id="IPR052033">
    <property type="entry name" value="Glutaryl-CoA_DH_mitochondrial"/>
</dbReference>
<comment type="cofactor">
    <cofactor evidence="1 11">
        <name>FAD</name>
        <dbReference type="ChEBI" id="CHEBI:57692"/>
    </cofactor>
</comment>
<comment type="catalytic activity">
    <reaction evidence="10">
        <text>glutaryl-CoA + oxidized [electron-transfer flavoprotein] + 2 H(+) = (2E)-butenoyl-CoA + reduced [electron-transfer flavoprotein] + CO2</text>
        <dbReference type="Rhea" id="RHEA:13389"/>
        <dbReference type="Rhea" id="RHEA-COMP:10685"/>
        <dbReference type="Rhea" id="RHEA-COMP:10686"/>
        <dbReference type="ChEBI" id="CHEBI:15378"/>
        <dbReference type="ChEBI" id="CHEBI:16526"/>
        <dbReference type="ChEBI" id="CHEBI:57332"/>
        <dbReference type="ChEBI" id="CHEBI:57378"/>
        <dbReference type="ChEBI" id="CHEBI:57692"/>
        <dbReference type="ChEBI" id="CHEBI:58307"/>
        <dbReference type="EC" id="1.3.8.6"/>
    </reaction>
</comment>
<sequence length="391" mass="42861">MQHSMLDPSTDYYGIFHHLDETDLRAWERARKVGQRYVERVNADWEAARVDREVVRELGAQDLYTDGLEIEGHEQLTPLAAGLVSMELSRADGSLGTIHAIMGGLVLRSLLLYGSEEQQNRYVEGICRGELLGGFGLTEPDHGSDSVSLETSARVDGDEYVLNGQKRWIGFGANGDFTIIWARLEDGSIGGFIVDQNTPGYRGEVIEGKAVLRAVHQALITLENVRVPKSARLPGVSSFKDIARILSATRSSVAWAALGHAIACYESALEHAKTRIQFGRPLVKNQLIQHRLSVMLQSITSMVLHCKQLAVLDAQGCLEPEQASMAKGFCTSTAREVASDARDMLGGSGILLENHVVRHWGDLETLHTYEGTATIQELIVGRRITGVGAFV</sequence>
<dbReference type="InterPro" id="IPR037069">
    <property type="entry name" value="AcylCoA_DH/ox_N_sf"/>
</dbReference>
<dbReference type="OrthoDB" id="9770681at2"/>
<evidence type="ECO:0000256" key="1">
    <source>
        <dbReference type="ARBA" id="ARBA00001974"/>
    </source>
</evidence>
<dbReference type="AlphaFoldDB" id="A0A3G6J0A2"/>
<dbReference type="InterPro" id="IPR046373">
    <property type="entry name" value="Acyl-CoA_Oxase/DH_mid-dom_sf"/>
</dbReference>
<feature type="domain" description="Acyl-CoA dehydrogenase/oxidase N-terminal" evidence="14">
    <location>
        <begin position="27"/>
        <end position="130"/>
    </location>
</feature>
<dbReference type="Proteomes" id="UP000271587">
    <property type="component" value="Chromosome"/>
</dbReference>
<dbReference type="Pfam" id="PF02770">
    <property type="entry name" value="Acyl-CoA_dh_M"/>
    <property type="match status" value="1"/>
</dbReference>
<dbReference type="GO" id="GO:0004361">
    <property type="term" value="F:glutaryl-CoA dehydrogenase activity"/>
    <property type="evidence" value="ECO:0007669"/>
    <property type="project" value="UniProtKB-EC"/>
</dbReference>